<dbReference type="InterPro" id="IPR019734">
    <property type="entry name" value="TPR_rpt"/>
</dbReference>
<sequence length="320" mass="34755" precursor="true">MARSWSIPLWRGLLLAAVLLLSACATPVVRQQLARTDLPRQVELTDTPFFPQEEYQCGPAALATVLTASGKTVAPDELISQVYVPARQGSLQIEMLAAARRHGRVATVLPPRLDALLDEVRAGHPVLVMQNLGLSWWPSWHYAVVVGYNLERDEMVLRSGTFRRQLMSLTAFENTWARSEHWAVAVLPPGTLPVSADEAGTTAALVAFDRLATRADARSGYATAIKRWPNNPTLAIGLGNTAYAMHDLPAARHALEQALVAQPDNAAAHNNLAVVLADLGELEQARSHAERALALGGPWQETARATLQEIEKKAAKPGVR</sequence>
<organism evidence="2 3">
    <name type="scientific">Pseudogulbenkiania ferrooxidans 2002</name>
    <dbReference type="NCBI Taxonomy" id="279714"/>
    <lineage>
        <taxon>Bacteria</taxon>
        <taxon>Pseudomonadati</taxon>
        <taxon>Pseudomonadota</taxon>
        <taxon>Betaproteobacteria</taxon>
        <taxon>Neisseriales</taxon>
        <taxon>Chromobacteriaceae</taxon>
        <taxon>Pseudogulbenkiania</taxon>
    </lineage>
</organism>
<dbReference type="InterPro" id="IPR039563">
    <property type="entry name" value="Peptidase_C39_single_dom"/>
</dbReference>
<dbReference type="NCBIfam" id="NF033920">
    <property type="entry name" value="C39_PA2778_fam"/>
    <property type="match status" value="1"/>
</dbReference>
<dbReference type="PROSITE" id="PS51257">
    <property type="entry name" value="PROKAR_LIPOPROTEIN"/>
    <property type="match status" value="1"/>
</dbReference>
<accession>B9Z5K3</accession>
<dbReference type="Gene3D" id="1.25.40.10">
    <property type="entry name" value="Tetratricopeptide repeat domain"/>
    <property type="match status" value="1"/>
</dbReference>
<dbReference type="Gene3D" id="3.90.70.10">
    <property type="entry name" value="Cysteine proteinases"/>
    <property type="match status" value="1"/>
</dbReference>
<feature type="domain" description="Peptidase C39-like" evidence="1">
    <location>
        <begin position="46"/>
        <end position="156"/>
    </location>
</feature>
<keyword evidence="3" id="KW-1185">Reference proteome</keyword>
<reference evidence="2 3" key="1">
    <citation type="submission" date="2009-02" db="EMBL/GenBank/DDBJ databases">
        <title>Sequencing of the draft genome and assembly of Lutiella nitroferrum 2002.</title>
        <authorList>
            <consortium name="US DOE Joint Genome Institute (JGI-PGF)"/>
            <person name="Lucas S."/>
            <person name="Copeland A."/>
            <person name="Lapidus A."/>
            <person name="Glavina del Rio T."/>
            <person name="Tice H."/>
            <person name="Bruce D."/>
            <person name="Goodwin L."/>
            <person name="Pitluck S."/>
            <person name="Larimer F."/>
            <person name="Land M.L."/>
            <person name="Hauser L."/>
            <person name="Coates J.D."/>
        </authorList>
    </citation>
    <scope>NUCLEOTIDE SEQUENCE [LARGE SCALE GENOMIC DNA]</scope>
    <source>
        <strain evidence="2 3">2002</strain>
    </source>
</reference>
<dbReference type="SMART" id="SM00028">
    <property type="entry name" value="TPR"/>
    <property type="match status" value="2"/>
</dbReference>
<dbReference type="InterPro" id="IPR039564">
    <property type="entry name" value="Peptidase_C39-like"/>
</dbReference>
<dbReference type="RefSeq" id="WP_008954658.1">
    <property type="nucleotide sequence ID" value="NZ_ACIS01000007.1"/>
</dbReference>
<dbReference type="Proteomes" id="UP000003165">
    <property type="component" value="Unassembled WGS sequence"/>
</dbReference>
<dbReference type="EMBL" id="ACIS01000007">
    <property type="protein sequence ID" value="EEG07850.1"/>
    <property type="molecule type" value="Genomic_DNA"/>
</dbReference>
<comment type="caution">
    <text evidence="2">The sequence shown here is derived from an EMBL/GenBank/DDBJ whole genome shotgun (WGS) entry which is preliminary data.</text>
</comment>
<evidence type="ECO:0000313" key="2">
    <source>
        <dbReference type="EMBL" id="EEG07850.1"/>
    </source>
</evidence>
<dbReference type="eggNOG" id="COG0457">
    <property type="taxonomic scope" value="Bacteria"/>
</dbReference>
<name>B9Z5K3_9NEIS</name>
<dbReference type="Pfam" id="PF13529">
    <property type="entry name" value="Peptidase_C39_2"/>
    <property type="match status" value="1"/>
</dbReference>
<dbReference type="CDD" id="cd02549">
    <property type="entry name" value="Peptidase_C39A"/>
    <property type="match status" value="1"/>
</dbReference>
<dbReference type="SUPFAM" id="SSF48452">
    <property type="entry name" value="TPR-like"/>
    <property type="match status" value="1"/>
</dbReference>
<gene>
    <name evidence="2" type="ORF">FuraDRAFT_2638</name>
</gene>
<protein>
    <submittedName>
        <fullName evidence="2">Tetratricopeptide TPR_4</fullName>
    </submittedName>
</protein>
<evidence type="ECO:0000313" key="3">
    <source>
        <dbReference type="Proteomes" id="UP000003165"/>
    </source>
</evidence>
<dbReference type="Pfam" id="PF13432">
    <property type="entry name" value="TPR_16"/>
    <property type="match status" value="1"/>
</dbReference>
<dbReference type="InterPro" id="IPR011990">
    <property type="entry name" value="TPR-like_helical_dom_sf"/>
</dbReference>
<dbReference type="AlphaFoldDB" id="B9Z5K3"/>
<proteinExistence type="predicted"/>
<dbReference type="eggNOG" id="COG3271">
    <property type="taxonomic scope" value="Bacteria"/>
</dbReference>
<evidence type="ECO:0000259" key="1">
    <source>
        <dbReference type="Pfam" id="PF13529"/>
    </source>
</evidence>